<proteinExistence type="predicted"/>
<evidence type="ECO:0000313" key="3">
    <source>
        <dbReference type="Proteomes" id="UP000185657"/>
    </source>
</evidence>
<dbReference type="EMBL" id="CP017476">
    <property type="protein sequence ID" value="AOW12139.1"/>
    <property type="molecule type" value="Genomic_DNA"/>
</dbReference>
<dbReference type="KEGG" id="hyl:LPB072_04025"/>
<sequence>MTDAEVVLMPEARQAMAEVGKAGASTGFNYFAAFDGTNNDKDNLKLSGDPFQTNVANLFDRAGQSDRFESGYYKGVGTGGDQGNIVNAAANPTPAIDAAAESAYSDFSRASAD</sequence>
<reference evidence="1 4" key="2">
    <citation type="submission" date="2016-10" db="EMBL/GenBank/DDBJ databases">
        <title>Hydorgenophaga sp. LPB0072 isolated from gastropod.</title>
        <authorList>
            <person name="Kim E."/>
            <person name="Yi H."/>
        </authorList>
    </citation>
    <scope>NUCLEOTIDE SEQUENCE [LARGE SCALE GENOMIC DNA]</scope>
    <source>
        <strain evidence="1 4">LPB0072</strain>
    </source>
</reference>
<evidence type="ECO:0000313" key="2">
    <source>
        <dbReference type="EMBL" id="OAD41084.1"/>
    </source>
</evidence>
<reference evidence="2 3" key="1">
    <citation type="submission" date="2016-02" db="EMBL/GenBank/DDBJ databases">
        <title>Draft genome sequence of Hydrogenophaga sp. LPB0072.</title>
        <authorList>
            <person name="Shin S.-K."/>
            <person name="Yi H."/>
        </authorList>
    </citation>
    <scope>NUCLEOTIDE SEQUENCE [LARGE SCALE GENOMIC DNA]</scope>
    <source>
        <strain evidence="2 3">LPB0072</strain>
    </source>
</reference>
<dbReference type="EMBL" id="LVWD01000026">
    <property type="protein sequence ID" value="OAD41084.1"/>
    <property type="molecule type" value="Genomic_DNA"/>
</dbReference>
<protein>
    <submittedName>
        <fullName evidence="1">Uncharacterized protein</fullName>
    </submittedName>
</protein>
<gene>
    <name evidence="1" type="ORF">LPB072_04025</name>
    <name evidence="2" type="ORF">LPB72_14275</name>
</gene>
<accession>A0A167HES2</accession>
<dbReference type="AlphaFoldDB" id="A0A167HES2"/>
<dbReference type="Proteomes" id="UP000185657">
    <property type="component" value="Unassembled WGS sequence"/>
</dbReference>
<name>A0A167HES2_9BURK</name>
<dbReference type="STRING" id="1763535.LPB072_04025"/>
<dbReference type="Proteomes" id="UP000185680">
    <property type="component" value="Chromosome"/>
</dbReference>
<organism evidence="1 4">
    <name type="scientific">Hydrogenophaga crassostreae</name>
    <dbReference type="NCBI Taxonomy" id="1763535"/>
    <lineage>
        <taxon>Bacteria</taxon>
        <taxon>Pseudomonadati</taxon>
        <taxon>Pseudomonadota</taxon>
        <taxon>Betaproteobacteria</taxon>
        <taxon>Burkholderiales</taxon>
        <taxon>Comamonadaceae</taxon>
        <taxon>Hydrogenophaga</taxon>
    </lineage>
</organism>
<evidence type="ECO:0000313" key="4">
    <source>
        <dbReference type="Proteomes" id="UP000185680"/>
    </source>
</evidence>
<keyword evidence="3" id="KW-1185">Reference proteome</keyword>
<evidence type="ECO:0000313" key="1">
    <source>
        <dbReference type="EMBL" id="AOW12139.1"/>
    </source>
</evidence>